<feature type="region of interest" description="Disordered" evidence="1">
    <location>
        <begin position="463"/>
        <end position="503"/>
    </location>
</feature>
<proteinExistence type="predicted"/>
<gene>
    <name evidence="2" type="ORF">PCOR1329_LOCUS65719</name>
</gene>
<name>A0ABN9WEH4_9DINO</name>
<keyword evidence="3" id="KW-1185">Reference proteome</keyword>
<feature type="non-terminal residue" evidence="2">
    <location>
        <position position="1845"/>
    </location>
</feature>
<dbReference type="Proteomes" id="UP001189429">
    <property type="component" value="Unassembled WGS sequence"/>
</dbReference>
<feature type="region of interest" description="Disordered" evidence="1">
    <location>
        <begin position="264"/>
        <end position="296"/>
    </location>
</feature>
<evidence type="ECO:0000256" key="1">
    <source>
        <dbReference type="SAM" id="MobiDB-lite"/>
    </source>
</evidence>
<feature type="region of interest" description="Disordered" evidence="1">
    <location>
        <begin position="89"/>
        <end position="121"/>
    </location>
</feature>
<organism evidence="2 3">
    <name type="scientific">Prorocentrum cordatum</name>
    <dbReference type="NCBI Taxonomy" id="2364126"/>
    <lineage>
        <taxon>Eukaryota</taxon>
        <taxon>Sar</taxon>
        <taxon>Alveolata</taxon>
        <taxon>Dinophyceae</taxon>
        <taxon>Prorocentrales</taxon>
        <taxon>Prorocentraceae</taxon>
        <taxon>Prorocentrum</taxon>
    </lineage>
</organism>
<comment type="caution">
    <text evidence="2">The sequence shown here is derived from an EMBL/GenBank/DDBJ whole genome shotgun (WGS) entry which is preliminary data.</text>
</comment>
<evidence type="ECO:0000313" key="2">
    <source>
        <dbReference type="EMBL" id="CAK0883519.1"/>
    </source>
</evidence>
<feature type="compositionally biased region" description="Basic residues" evidence="1">
    <location>
        <begin position="94"/>
        <end position="106"/>
    </location>
</feature>
<evidence type="ECO:0000313" key="3">
    <source>
        <dbReference type="Proteomes" id="UP001189429"/>
    </source>
</evidence>
<reference evidence="2" key="1">
    <citation type="submission" date="2023-10" db="EMBL/GenBank/DDBJ databases">
        <authorList>
            <person name="Chen Y."/>
            <person name="Shah S."/>
            <person name="Dougan E. K."/>
            <person name="Thang M."/>
            <person name="Chan C."/>
        </authorList>
    </citation>
    <scope>NUCLEOTIDE SEQUENCE [LARGE SCALE GENOMIC DNA]</scope>
</reference>
<feature type="region of interest" description="Disordered" evidence="1">
    <location>
        <begin position="1469"/>
        <end position="1501"/>
    </location>
</feature>
<protein>
    <submittedName>
        <fullName evidence="2">Uncharacterized protein</fullName>
    </submittedName>
</protein>
<sequence>MPTYGRCWRTVPTQNLAPDPEEAETLLHGTNRLLPPEEVEKLWETQSAAELWEPDLWDADIGTEGCDESTTDFEMSFWIKPLTGRRYQASQQRSRARRYPKQRTPRTRASVSGKDVQQHRAACTVPPSTLDAASRYTQSCPELAKADLWAETSDDTTAAPMSRFWGDDASMACGLCIGSWKALDARNQAARTLQLRSTRGWLPGGMHRGEPSGDIIRQADDAGHQNDLSDADDHLEGALARVMEEGGFLGDDAGGLEEQAELRGAPQDGASGSAEPAERPAKRQRRSDGESSMDRLSRYSQKGLDSHGDIKFSTEDTTDDIQSIYARLYTLVTGAMDGACDALWRVVACAVVLHCLRLCDIGLREHCLLLHILLHDVAIRAHGGELYMYGDGTWLPFAGLVAESVLATCKRGLLRVEGLFLLVDTWKRADDAAFVEKCKAAWSSHGGTSVTFTAHCEVSASKGKRRFQGPAPDETEDPAGPEQQGGPHQPGERDEAEPNESQGEFAAKMVQKLSAALQNELLGAKLIKHYGEWCSTPKRPASGVCFKDACLLFGPNGETNFVDKGQSMNVYIHVPHALKDPVLETLAAMCLVLQGGNIDRCFWTIGPGGVGQSLLTHLVDNVFSGLHAFLDATVYYDGHELRKQAEQLVHELITTGQEAVEGSKHGFREDLCKKHISADPIAARLPYGIVTHLVSLQGWKRLELNKIIRFAGVTAESINSIERRTWACIIKSRFVSPEVLSTMPDAASMGVFVKNPGLKTLVRSPQVAPAMWRILHGFMRSHSRSESFAMIEDYAEGGDGGTTVDCVYAATGVQRRSKDTGTTSAPPAPGGLPAPFNPMAAQEEADRKLSLTLAVLLLENRVDSITAEEFANKLGHGMVSGTAEKRKSEFDRLVTAGLWVKNGTGSKGNTSYVPAHCFARKPDCHWPGHAGDDLPALQEQVQCQSVIEYADNAPRCQNVATLQEYWRQMCDFLVPKQRGRLSARQLDMKNDFAHKGEKLVHQERELQRLAEHMRGQVGAADGVAPETSTYAASYSRRGSRRSRLYLDTYGVQALSNAAKHVVIPEAHDWDISKCMFTIALQLLGKAIALISHQAIQFECITALTQNNAEVLGQLGVPYNAGKKLFLKVVNGGRIPEEYSTNNFLKALQQEGILLRWFAVAMDTEAHAATAEACNGKALHQQAGPWPVNVATPCCLRGVVWVAALTADPTKHNPAASSWYYTWTEMEDLILNAWSGHVIASLRNVTHLSLHYDGLVINPEAVVDDESFAADCQGAILRSTGFAVSIVRKTTHTFLELVKLNGTHAQAAFPVLPKSLLKNGNCILAALATATQRQQAIGILTSASSAANKAAERKGYRTYQEASKMCDVHLHPLRTPEQRLAEGWCLLHVENKGVQHCVAMQVTAVACTIVENTEAWTVPRGAWKTYWDEAVDRKFLVLFQLATEDLPDDAPERHLLRFAAGARAQVKSRQYNSCPTPKRGKQRLLQGRAPARTNKGRAGVKKTAMKKPAKKRFRIPKNIPYVPAHQKAMADVVGDRRQTWSMTLTALAKLSPKQTIDHLRDVGLLPKWDRGSACPFCGANRLGPLRFDKARGWRHRCNAKACMKWVYPHACHPIFALSDGASSVPLNRQAQVLFCKVAGVKSGQIHLLTGVSSKTVESLSARWRRTVKAHVLKRQRTMKFGDRTNWTEVEVDETVIRGRKDNKKKRVTWFSYCGPTSKKDWRPICKKYVTNRKVILHSDGARAYRFTKVPGVIVDTVRHKRPRPVYAARWRHVLPVDFLRTAKPKSEWGATEIRWVKKGTQIIDKVWGALKSLIPRTTQAHENRVESAVREAQWFLWNKGRDRWSA</sequence>
<dbReference type="EMBL" id="CAUYUJ010018426">
    <property type="protein sequence ID" value="CAK0883519.1"/>
    <property type="molecule type" value="Genomic_DNA"/>
</dbReference>
<feature type="compositionally biased region" description="Basic and acidic residues" evidence="1">
    <location>
        <begin position="276"/>
        <end position="296"/>
    </location>
</feature>
<feature type="compositionally biased region" description="Low complexity" evidence="1">
    <location>
        <begin position="480"/>
        <end position="489"/>
    </location>
</feature>
<accession>A0ABN9WEH4</accession>